<proteinExistence type="predicted"/>
<dbReference type="AlphaFoldDB" id="A0A3B6MPL0"/>
<evidence type="ECO:0000313" key="4">
    <source>
        <dbReference type="Proteomes" id="UP000019116"/>
    </source>
</evidence>
<feature type="region of interest" description="Disordered" evidence="1">
    <location>
        <begin position="900"/>
        <end position="943"/>
    </location>
</feature>
<keyword evidence="2" id="KW-0812">Transmembrane</keyword>
<feature type="region of interest" description="Disordered" evidence="1">
    <location>
        <begin position="368"/>
        <end position="431"/>
    </location>
</feature>
<protein>
    <submittedName>
        <fullName evidence="3">Uncharacterized protein</fullName>
    </submittedName>
</protein>
<dbReference type="STRING" id="4565.A0A3B6MPL0"/>
<dbReference type="Gramene" id="TraesJAG5D03G03094680.1">
    <property type="protein sequence ID" value="TraesJAG5D03G03094680.1"/>
    <property type="gene ID" value="TraesJAG5D03G03094680"/>
</dbReference>
<dbReference type="Proteomes" id="UP000019116">
    <property type="component" value="Chromosome 5D"/>
</dbReference>
<feature type="region of interest" description="Disordered" evidence="1">
    <location>
        <begin position="191"/>
        <end position="210"/>
    </location>
</feature>
<dbReference type="PaxDb" id="4565-Traes_5DL_FAB4FFF61.2"/>
<evidence type="ECO:0000256" key="1">
    <source>
        <dbReference type="SAM" id="MobiDB-lite"/>
    </source>
</evidence>
<feature type="region of interest" description="Disordered" evidence="1">
    <location>
        <begin position="521"/>
        <end position="595"/>
    </location>
</feature>
<reference evidence="3" key="2">
    <citation type="submission" date="2018-10" db="UniProtKB">
        <authorList>
            <consortium name="EnsemblPlants"/>
        </authorList>
    </citation>
    <scope>IDENTIFICATION</scope>
</reference>
<dbReference type="Gramene" id="TraesROB_scaffold_061623_01G000200.1">
    <property type="protein sequence ID" value="TraesROB_scaffold_061623_01G000200.1"/>
    <property type="gene ID" value="TraesROB_scaffold_061623_01G000200"/>
</dbReference>
<dbReference type="Gramene" id="TraesSTA5D03G03087410.1">
    <property type="protein sequence ID" value="TraesSTA5D03G03087410.1"/>
    <property type="gene ID" value="TraesSTA5D03G03087410"/>
</dbReference>
<feature type="region of interest" description="Disordered" evidence="1">
    <location>
        <begin position="628"/>
        <end position="654"/>
    </location>
</feature>
<gene>
    <name evidence="3" type="primary">LOC123120434</name>
</gene>
<feature type="compositionally biased region" description="Polar residues" evidence="1">
    <location>
        <begin position="191"/>
        <end position="205"/>
    </location>
</feature>
<dbReference type="Gramene" id="TraesCAD_scaffold_064665_01G000300.1">
    <property type="protein sequence ID" value="TraesCAD_scaffold_064665_01G000300.1"/>
    <property type="gene ID" value="TraesCAD_scaffold_064665_01G000300"/>
</dbReference>
<evidence type="ECO:0000256" key="2">
    <source>
        <dbReference type="SAM" id="Phobius"/>
    </source>
</evidence>
<dbReference type="PANTHER" id="PTHR33870:SF33">
    <property type="entry name" value="DUF4408 DOMAIN-CONTAINING PROTEIN"/>
    <property type="match status" value="1"/>
</dbReference>
<feature type="transmembrane region" description="Helical" evidence="2">
    <location>
        <begin position="160"/>
        <end position="184"/>
    </location>
</feature>
<dbReference type="PANTHER" id="PTHR33870">
    <property type="entry name" value="CARDIOMYOPATHY-ASSOCIATED PROTEIN"/>
    <property type="match status" value="1"/>
</dbReference>
<dbReference type="KEGG" id="taes:123120434"/>
<feature type="region of interest" description="Disordered" evidence="1">
    <location>
        <begin position="323"/>
        <end position="353"/>
    </location>
</feature>
<keyword evidence="2" id="KW-1133">Transmembrane helix</keyword>
<feature type="compositionally biased region" description="Basic residues" evidence="1">
    <location>
        <begin position="546"/>
        <end position="556"/>
    </location>
</feature>
<feature type="compositionally biased region" description="Polar residues" evidence="1">
    <location>
        <begin position="527"/>
        <end position="544"/>
    </location>
</feature>
<keyword evidence="4" id="KW-1185">Reference proteome</keyword>
<keyword evidence="2" id="KW-0472">Membrane</keyword>
<organism evidence="3">
    <name type="scientific">Triticum aestivum</name>
    <name type="common">Wheat</name>
    <dbReference type="NCBI Taxonomy" id="4565"/>
    <lineage>
        <taxon>Eukaryota</taxon>
        <taxon>Viridiplantae</taxon>
        <taxon>Streptophyta</taxon>
        <taxon>Embryophyta</taxon>
        <taxon>Tracheophyta</taxon>
        <taxon>Spermatophyta</taxon>
        <taxon>Magnoliopsida</taxon>
        <taxon>Liliopsida</taxon>
        <taxon>Poales</taxon>
        <taxon>Poaceae</taxon>
        <taxon>BOP clade</taxon>
        <taxon>Pooideae</taxon>
        <taxon>Triticodae</taxon>
        <taxon>Triticeae</taxon>
        <taxon>Triticinae</taxon>
        <taxon>Triticum</taxon>
    </lineage>
</organism>
<dbReference type="EnsemblPlants" id="TraesCS5D02G151300.1">
    <property type="protein sequence ID" value="TraesCS5D02G151300.1"/>
    <property type="gene ID" value="TraesCS5D02G151300"/>
</dbReference>
<reference evidence="3" key="1">
    <citation type="submission" date="2018-08" db="EMBL/GenBank/DDBJ databases">
        <authorList>
            <person name="Rossello M."/>
        </authorList>
    </citation>
    <scope>NUCLEOTIDE SEQUENCE [LARGE SCALE GENOMIC DNA]</scope>
    <source>
        <strain evidence="3">cv. Chinese Spring</strain>
    </source>
</reference>
<name>A0A3B6MPL0_WHEAT</name>
<dbReference type="Gramene" id="TraesCS5D03G0375400.1">
    <property type="protein sequence ID" value="TraesCS5D03G0375400.1.CDS"/>
    <property type="gene ID" value="TraesCS5D03G0375400"/>
</dbReference>
<dbReference type="RefSeq" id="XP_044396364.1">
    <property type="nucleotide sequence ID" value="XM_044540429.1"/>
</dbReference>
<dbReference type="GeneID" id="123120434"/>
<dbReference type="Gramene" id="TraesCLE_scaffold_078360_01G000300.1">
    <property type="protein sequence ID" value="TraesCLE_scaffold_078360_01G000300.1"/>
    <property type="gene ID" value="TraesCLE_scaffold_078360_01G000300"/>
</dbReference>
<sequence length="943" mass="102389">MMDKGQGEKRCLRAAFWCRPKHFLSAKGGAAASAKQGIQTQEKGASLVHPHCSFLALLSLLYLFDPVPCGCHFSTACICACDARRFWFLLFAVVDVDAGMCLMEKFKQMTKDLGTGDLVLHAKRILHSSFAVAYQSSCDYPMVLGAGILLLLLHRICPPLLAFLVSSSPLLLLTGLLLGALLSYGEPNTPSVTGEGASDNQQTLSPELKNSIDDCSTKEVESVTIETRLEKRTGSTGAYVEERAPANNTHDNYCEETNVTFVAADTVLSTESSKYAQTNVTVGREWYGEQISEKAGLREFESSNNERGDYEVHNHYQFGEPTSPCWQSADRQDPCYGSESDLTDDSSSPDASMTDIIPMLEELHPLIDLGTGHPTLASRSRDNLNSSSDDDESDLEEDDDNSISDDEAEGEEEEKDDGNDQEDVIGKNGRADGLMELQRAKNVLKFELDQKLMDLQTTDATQKLKEASRFFVQVPSISTPRGEPYDPSNASGEGEMIELPQIPDSAPSVLLQRGSLFDLPSDHIGDHNSQLQETWTPRSYSPATQLRKHGNFHGRHSANPCRSGLKSEKGEISGEDALGSHSDSDAAKQGNDGRLSCSQEAHLGEEIKILSPVISDAGVLKGDYGMHEGNNNVDSSDDINSFPTMENESSTSEAEVSVHPGGEQSVLCCLSKVNNSEQHVVEANSIDEVNSLFRSRMEEVLVQSVSEPVMGQPLTVTLEDDSSDPALCPNPGMHAIEASSVEELNSQFVQINHEALTCDAWDVVPVQEKSSEEAFPAADEHTSEVPVGNGSRELSTAEKTQQLAGTSRLHVIEVTSAEEMKRLFNTLEVVQDQMHHSSEYKLAQGTGGSASGTLGLETEPVEDAGSAFEQLISGHDKGKMSQDVEVELKPVELNSELEVTEAQTLDDDSSYDTFGSGSKVTELKDSAGTPKSVAVEGRHEEDV</sequence>
<feature type="compositionally biased region" description="Low complexity" evidence="1">
    <location>
        <begin position="630"/>
        <end position="641"/>
    </location>
</feature>
<dbReference type="Gramene" id="TraesARI5D03G03050120.1">
    <property type="protein sequence ID" value="TraesARI5D03G03050120.1"/>
    <property type="gene ID" value="TraesARI5D03G03050120"/>
</dbReference>
<evidence type="ECO:0000313" key="3">
    <source>
        <dbReference type="EnsemblPlants" id="TraesCS5D02G151300.1"/>
    </source>
</evidence>
<accession>A0A3B6MPL0</accession>
<dbReference type="Gramene" id="TraesLDM5D03G03101130.1">
    <property type="protein sequence ID" value="TraesLDM5D03G03101130.1"/>
    <property type="gene ID" value="TraesLDM5D03G03101130"/>
</dbReference>
<feature type="region of interest" description="Disordered" evidence="1">
    <location>
        <begin position="769"/>
        <end position="804"/>
    </location>
</feature>
<feature type="compositionally biased region" description="Polar residues" evidence="1">
    <location>
        <begin position="792"/>
        <end position="804"/>
    </location>
</feature>
<dbReference type="Gramene" id="TraesCS5D02G151300.1">
    <property type="protein sequence ID" value="TraesCS5D02G151300.1"/>
    <property type="gene ID" value="TraesCS5D02G151300"/>
</dbReference>
<dbReference type="Gramene" id="TraesWEE_scaffold_060559_01G000300.1">
    <property type="protein sequence ID" value="TraesWEE_scaffold_060559_01G000300.1"/>
    <property type="gene ID" value="TraesWEE_scaffold_060559_01G000300"/>
</dbReference>
<dbReference type="OMA" id="MHIKDIT"/>
<feature type="compositionally biased region" description="Polar residues" evidence="1">
    <location>
        <begin position="642"/>
        <end position="654"/>
    </location>
</feature>
<feature type="compositionally biased region" description="Acidic residues" evidence="1">
    <location>
        <begin position="388"/>
        <end position="423"/>
    </location>
</feature>